<evidence type="ECO:0000313" key="2">
    <source>
        <dbReference type="EMBL" id="KFM65037.1"/>
    </source>
</evidence>
<feature type="region of interest" description="Disordered" evidence="1">
    <location>
        <begin position="1247"/>
        <end position="1282"/>
    </location>
</feature>
<feature type="compositionally biased region" description="Basic and acidic residues" evidence="1">
    <location>
        <begin position="1001"/>
        <end position="1010"/>
    </location>
</feature>
<feature type="compositionally biased region" description="Polar residues" evidence="1">
    <location>
        <begin position="1268"/>
        <end position="1282"/>
    </location>
</feature>
<organism evidence="2 3">
    <name type="scientific">Stegodyphus mimosarum</name>
    <name type="common">African social velvet spider</name>
    <dbReference type="NCBI Taxonomy" id="407821"/>
    <lineage>
        <taxon>Eukaryota</taxon>
        <taxon>Metazoa</taxon>
        <taxon>Ecdysozoa</taxon>
        <taxon>Arthropoda</taxon>
        <taxon>Chelicerata</taxon>
        <taxon>Arachnida</taxon>
        <taxon>Araneae</taxon>
        <taxon>Araneomorphae</taxon>
        <taxon>Entelegynae</taxon>
        <taxon>Eresoidea</taxon>
        <taxon>Eresidae</taxon>
        <taxon>Stegodyphus</taxon>
    </lineage>
</organism>
<sequence>MHTYSEDVFNKMASLYDSSSAIPSSEESAHKLDDHHPQRNSMPEIEFEEKAETTEEKDQESLEFERYFQITRNTGGLSFHEIVNDLYPSPDRVFPPRKTSISLQGPYLNDNSKFLKGDEFLSKAESNSKASDKSNLEEQTVFSSNKRQHRELSIETPSIKYEGQMLGDIVRRDGILLSASDDKVGVDKPNSDVNPASLRVPSRRSRIQIVVGSNTQPLSELELSNESKSDLTKTEAKMDYLNEQLLDSSHERNGEPSNKKLDSKHSDLLNHEATLESDESLSGGSDNNAAVSITDSTVNNTKMRVLSRRRRIQIVAIEEPQLSSNTKLSKDIKPELSENKAKSDHLKEQTVASDPVRQFEEQNKKYYFDFPGNASDDQTVITSENSDSSHTTFRPVLKRRRLHHIVGEPASLSKSDLSRSEESTSEGRENSGSVFSDESILQKNLDNSESTKPVRGTVKNIKFTDFFPSKEFESQDKGTEWISLEEEESSDERERNRLSSEKHKGNNDESYTIESDNAFEKDLLTRHKDFFINKQAESKASVSDFNEEFEEDEGEDDQEEDSANIDSASHEFREYSLESFPEETQDWMKSQFDSVVKEQHQSEETNRNAQFFYLTDGLLETEHSSTEADYNAAESAAPSNIAQVKRSEYFKKYREKDNKDQDEEVLYEYITISPAEGRDILNQNEEYFYASDSLPEAGRFEEADYNTPQSEGYGKQDFPAGKYENVHSFDLPRNYPSQNEAEEMPDEMIKRLRIIQEGMAYGRFPSVPNEAVEESVESPTINTHLLKLTSRRAMYQTDESEIPHGRVPFETAYVSEEGEFYIYSQQDEEENVDFYEGSSPLIFSNGAVIQGAEISRSGHALDPTMPGLIYTGLYAASKLNYDFGIPLEKEIPANSYSLHDVLYGNTEASNTSHVVEPSMPQLVYTGLRVASEVNFDFKDLPFEIGNDNRSSQEINAELSIPKAAEDSKASETLVETNSEMGSSVDTGTVNSTQLDVGSAEKPNESDEKWLNSDLKTVHTSDFESTTVNYTVTQAVTPTENSNSESSEVPANQDSTETPEDYHEQKQAVITEQITSHDTSSDSGESSNAPLRKIGTSSENFDSSSKKVLEDSLDSLNFKDEISDEEFYALLTQIASADPNSELHSSSKEKELYASSSGKTGADLIGTNIKEKTNKSPEMSTYLDGSAVKFPSKGKGKLKLTRKIDSSSMPSEMMYLNNPDSSSFQAHNEFSGFPTGYQQFSTSNAFSFPAQANLKTNPKKPRRSHSRKTPSSTNFSKLKSFAN</sequence>
<feature type="region of interest" description="Disordered" evidence="1">
    <location>
        <begin position="961"/>
        <end position="1010"/>
    </location>
</feature>
<feature type="region of interest" description="Disordered" evidence="1">
    <location>
        <begin position="541"/>
        <end position="564"/>
    </location>
</feature>
<name>A0A087TIU8_STEMI</name>
<reference evidence="2 3" key="1">
    <citation type="submission" date="2013-11" db="EMBL/GenBank/DDBJ databases">
        <title>Genome sequencing of Stegodyphus mimosarum.</title>
        <authorList>
            <person name="Bechsgaard J."/>
        </authorList>
    </citation>
    <scope>NUCLEOTIDE SEQUENCE [LARGE SCALE GENOMIC DNA]</scope>
</reference>
<dbReference type="OrthoDB" id="10404710at2759"/>
<feature type="region of interest" description="Disordered" evidence="1">
    <location>
        <begin position="477"/>
        <end position="511"/>
    </location>
</feature>
<feature type="region of interest" description="Disordered" evidence="1">
    <location>
        <begin position="19"/>
        <end position="60"/>
    </location>
</feature>
<feature type="compositionally biased region" description="Polar residues" evidence="1">
    <location>
        <begin position="434"/>
        <end position="451"/>
    </location>
</feature>
<dbReference type="Proteomes" id="UP000054359">
    <property type="component" value="Unassembled WGS sequence"/>
</dbReference>
<feature type="compositionally biased region" description="Basic and acidic residues" evidence="1">
    <location>
        <begin position="328"/>
        <end position="348"/>
    </location>
</feature>
<evidence type="ECO:0000256" key="1">
    <source>
        <dbReference type="SAM" id="MobiDB-lite"/>
    </source>
</evidence>
<proteinExistence type="predicted"/>
<evidence type="ECO:0000313" key="3">
    <source>
        <dbReference type="Proteomes" id="UP000054359"/>
    </source>
</evidence>
<accession>A0A087TIU8</accession>
<feature type="compositionally biased region" description="Basic residues" evidence="1">
    <location>
        <begin position="1256"/>
        <end position="1267"/>
    </location>
</feature>
<feature type="compositionally biased region" description="Low complexity" evidence="1">
    <location>
        <begin position="1075"/>
        <end position="1086"/>
    </location>
</feature>
<feature type="region of interest" description="Disordered" evidence="1">
    <location>
        <begin position="370"/>
        <end position="453"/>
    </location>
</feature>
<feature type="compositionally biased region" description="Basic and acidic residues" evidence="1">
    <location>
        <begin position="27"/>
        <end position="37"/>
    </location>
</feature>
<feature type="compositionally biased region" description="Basic and acidic residues" evidence="1">
    <location>
        <begin position="492"/>
        <end position="507"/>
    </location>
</feature>
<feature type="compositionally biased region" description="Basic and acidic residues" evidence="1">
    <location>
        <begin position="48"/>
        <end position="60"/>
    </location>
</feature>
<protein>
    <submittedName>
        <fullName evidence="2">Uncharacterized protein</fullName>
    </submittedName>
</protein>
<dbReference type="EMBL" id="KK115401">
    <property type="protein sequence ID" value="KFM65037.1"/>
    <property type="molecule type" value="Genomic_DNA"/>
</dbReference>
<feature type="region of interest" description="Disordered" evidence="1">
    <location>
        <begin position="125"/>
        <end position="149"/>
    </location>
</feature>
<feature type="non-terminal residue" evidence="2">
    <location>
        <position position="1282"/>
    </location>
</feature>
<feature type="compositionally biased region" description="Polar residues" evidence="1">
    <location>
        <begin position="973"/>
        <end position="995"/>
    </location>
</feature>
<feature type="region of interest" description="Disordered" evidence="1">
    <location>
        <begin position="1036"/>
        <end position="1105"/>
    </location>
</feature>
<gene>
    <name evidence="2" type="ORF">X975_25045</name>
</gene>
<feature type="region of interest" description="Disordered" evidence="1">
    <location>
        <begin position="326"/>
        <end position="354"/>
    </location>
</feature>
<feature type="compositionally biased region" description="Polar residues" evidence="1">
    <location>
        <begin position="375"/>
        <end position="392"/>
    </location>
</feature>
<keyword evidence="3" id="KW-1185">Reference proteome</keyword>
<feature type="compositionally biased region" description="Acidic residues" evidence="1">
    <location>
        <begin position="545"/>
        <end position="563"/>
    </location>
</feature>
<feature type="compositionally biased region" description="Basic and acidic residues" evidence="1">
    <location>
        <begin position="416"/>
        <end position="429"/>
    </location>
</feature>